<evidence type="ECO:0000313" key="5">
    <source>
        <dbReference type="EMBL" id="GJS90969.1"/>
    </source>
</evidence>
<proteinExistence type="predicted"/>
<sequence>MSLKRRTSCFCSQWGVIIFQSFRCLFVRSGNSFFRSGSSYMYDRCVFVLFGTGSTHSAVPLTFFKHLKVPSTLLDHSLYISTSIGNIVVIRHEFRRCPLRVGDDIHSANLLPLEMSDFDIILSDGITMDPAKVEAITKWPRPMAVTGAKSFLGLAKYYGRFVEGKLALPLMKLMLKGEKFLWNEEREKSFEELKRD</sequence>
<dbReference type="PANTHER" id="PTHR37984">
    <property type="entry name" value="PROTEIN CBG26694"/>
    <property type="match status" value="1"/>
</dbReference>
<gene>
    <name evidence="5" type="ORF">Tco_0773605</name>
</gene>
<name>A0ABQ4ZLB1_9ASTR</name>
<comment type="caution">
    <text evidence="5">The sequence shown here is derived from an EMBL/GenBank/DDBJ whole genome shotgun (WGS) entry which is preliminary data.</text>
</comment>
<dbReference type="Pfam" id="PF08284">
    <property type="entry name" value="RVP_2"/>
    <property type="match status" value="1"/>
</dbReference>
<dbReference type="InterPro" id="IPR043502">
    <property type="entry name" value="DNA/RNA_pol_sf"/>
</dbReference>
<keyword evidence="2" id="KW-0548">Nucleotidyltransferase</keyword>
<evidence type="ECO:0000256" key="4">
    <source>
        <dbReference type="ARBA" id="ARBA00022759"/>
    </source>
</evidence>
<dbReference type="Gene3D" id="2.40.70.10">
    <property type="entry name" value="Acid Proteases"/>
    <property type="match status" value="1"/>
</dbReference>
<dbReference type="Gene3D" id="3.30.70.270">
    <property type="match status" value="1"/>
</dbReference>
<evidence type="ECO:0000256" key="2">
    <source>
        <dbReference type="ARBA" id="ARBA00022695"/>
    </source>
</evidence>
<keyword evidence="3" id="KW-0540">Nuclease</keyword>
<dbReference type="SUPFAM" id="SSF56672">
    <property type="entry name" value="DNA/RNA polymerases"/>
    <property type="match status" value="1"/>
</dbReference>
<protein>
    <submittedName>
        <fullName evidence="5">Reverse transcriptase domain-containing protein</fullName>
    </submittedName>
</protein>
<accession>A0ABQ4ZLB1</accession>
<reference evidence="5" key="1">
    <citation type="journal article" date="2022" name="Int. J. Mol. Sci.">
        <title>Draft Genome of Tanacetum Coccineum: Genomic Comparison of Closely Related Tanacetum-Family Plants.</title>
        <authorList>
            <person name="Yamashiro T."/>
            <person name="Shiraishi A."/>
            <person name="Nakayama K."/>
            <person name="Satake H."/>
        </authorList>
    </citation>
    <scope>NUCLEOTIDE SEQUENCE</scope>
</reference>
<dbReference type="CDD" id="cd00303">
    <property type="entry name" value="retropepsin_like"/>
    <property type="match status" value="1"/>
</dbReference>
<dbReference type="EMBL" id="BQNB010011469">
    <property type="protein sequence ID" value="GJS90969.1"/>
    <property type="molecule type" value="Genomic_DNA"/>
</dbReference>
<keyword evidence="4" id="KW-0255">Endonuclease</keyword>
<dbReference type="InterPro" id="IPR050951">
    <property type="entry name" value="Retrovirus_Pol_polyprotein"/>
</dbReference>
<evidence type="ECO:0000256" key="3">
    <source>
        <dbReference type="ARBA" id="ARBA00022722"/>
    </source>
</evidence>
<dbReference type="InterPro" id="IPR043128">
    <property type="entry name" value="Rev_trsase/Diguanyl_cyclase"/>
</dbReference>
<keyword evidence="1" id="KW-0808">Transferase</keyword>
<evidence type="ECO:0000313" key="6">
    <source>
        <dbReference type="Proteomes" id="UP001151760"/>
    </source>
</evidence>
<keyword evidence="5" id="KW-0695">RNA-directed DNA polymerase</keyword>
<organism evidence="5 6">
    <name type="scientific">Tanacetum coccineum</name>
    <dbReference type="NCBI Taxonomy" id="301880"/>
    <lineage>
        <taxon>Eukaryota</taxon>
        <taxon>Viridiplantae</taxon>
        <taxon>Streptophyta</taxon>
        <taxon>Embryophyta</taxon>
        <taxon>Tracheophyta</taxon>
        <taxon>Spermatophyta</taxon>
        <taxon>Magnoliopsida</taxon>
        <taxon>eudicotyledons</taxon>
        <taxon>Gunneridae</taxon>
        <taxon>Pentapetalae</taxon>
        <taxon>asterids</taxon>
        <taxon>campanulids</taxon>
        <taxon>Asterales</taxon>
        <taxon>Asteraceae</taxon>
        <taxon>Asteroideae</taxon>
        <taxon>Anthemideae</taxon>
        <taxon>Anthemidinae</taxon>
        <taxon>Tanacetum</taxon>
    </lineage>
</organism>
<dbReference type="GO" id="GO:0003964">
    <property type="term" value="F:RNA-directed DNA polymerase activity"/>
    <property type="evidence" value="ECO:0007669"/>
    <property type="project" value="UniProtKB-KW"/>
</dbReference>
<keyword evidence="6" id="KW-1185">Reference proteome</keyword>
<dbReference type="PANTHER" id="PTHR37984:SF5">
    <property type="entry name" value="PROTEIN NYNRIN-LIKE"/>
    <property type="match status" value="1"/>
</dbReference>
<keyword evidence="4" id="KW-0378">Hydrolase</keyword>
<reference evidence="5" key="2">
    <citation type="submission" date="2022-01" db="EMBL/GenBank/DDBJ databases">
        <authorList>
            <person name="Yamashiro T."/>
            <person name="Shiraishi A."/>
            <person name="Satake H."/>
            <person name="Nakayama K."/>
        </authorList>
    </citation>
    <scope>NUCLEOTIDE SEQUENCE</scope>
</reference>
<dbReference type="InterPro" id="IPR021109">
    <property type="entry name" value="Peptidase_aspartic_dom_sf"/>
</dbReference>
<evidence type="ECO:0000256" key="1">
    <source>
        <dbReference type="ARBA" id="ARBA00022679"/>
    </source>
</evidence>
<dbReference type="Proteomes" id="UP001151760">
    <property type="component" value="Unassembled WGS sequence"/>
</dbReference>